<dbReference type="EMBL" id="CP034086">
    <property type="protein sequence ID" value="AZG78070.1"/>
    <property type="molecule type" value="Genomic_DNA"/>
</dbReference>
<evidence type="ECO:0008006" key="4">
    <source>
        <dbReference type="Google" id="ProtNLM"/>
    </source>
</evidence>
<proteinExistence type="predicted"/>
<accession>A0A3G8MA64</accession>
<protein>
    <recommendedName>
        <fullName evidence="4">DNA-binding protein</fullName>
    </recommendedName>
</protein>
<dbReference type="Proteomes" id="UP000273982">
    <property type="component" value="Chromosome"/>
</dbReference>
<name>A0A3G8MA64_9HYPH</name>
<reference evidence="2 3" key="1">
    <citation type="submission" date="2018-11" db="EMBL/GenBank/DDBJ databases">
        <title>Genome squencing of methanotrophic bacteria isolated from alkaline groundwater in Korea.</title>
        <authorList>
            <person name="Nguyen L.N."/>
        </authorList>
    </citation>
    <scope>NUCLEOTIDE SEQUENCE [LARGE SCALE GENOMIC DNA]</scope>
    <source>
        <strain evidence="2 3">GW6</strain>
    </source>
</reference>
<sequence>MDQCFLRRRAAAHYLQTKYGFGSYPTLCKGVVTGDSPEYRKAGKIVLYTKEALDAWALSKLGAPVRSTSEADSARRAEATHDDA</sequence>
<dbReference type="KEGG" id="mros:EHO51_15735"/>
<dbReference type="RefSeq" id="WP_124739674.1">
    <property type="nucleotide sequence ID" value="NZ_CP034086.1"/>
</dbReference>
<feature type="compositionally biased region" description="Basic and acidic residues" evidence="1">
    <location>
        <begin position="72"/>
        <end position="84"/>
    </location>
</feature>
<dbReference type="AlphaFoldDB" id="A0A3G8MA64"/>
<evidence type="ECO:0000313" key="3">
    <source>
        <dbReference type="Proteomes" id="UP000273982"/>
    </source>
</evidence>
<evidence type="ECO:0000256" key="1">
    <source>
        <dbReference type="SAM" id="MobiDB-lite"/>
    </source>
</evidence>
<gene>
    <name evidence="2" type="ORF">EHO51_15735</name>
</gene>
<feature type="region of interest" description="Disordered" evidence="1">
    <location>
        <begin position="65"/>
        <end position="84"/>
    </location>
</feature>
<organism evidence="2 3">
    <name type="scientific">Methylocystis rosea</name>
    <dbReference type="NCBI Taxonomy" id="173366"/>
    <lineage>
        <taxon>Bacteria</taxon>
        <taxon>Pseudomonadati</taxon>
        <taxon>Pseudomonadota</taxon>
        <taxon>Alphaproteobacteria</taxon>
        <taxon>Hyphomicrobiales</taxon>
        <taxon>Methylocystaceae</taxon>
        <taxon>Methylocystis</taxon>
    </lineage>
</organism>
<evidence type="ECO:0000313" key="2">
    <source>
        <dbReference type="EMBL" id="AZG78070.1"/>
    </source>
</evidence>